<evidence type="ECO:0000256" key="4">
    <source>
        <dbReference type="ARBA" id="ARBA00022475"/>
    </source>
</evidence>
<reference evidence="21 22" key="1">
    <citation type="submission" date="2020-08" db="EMBL/GenBank/DDBJ databases">
        <title>Genomic Encyclopedia of Type Strains, Phase IV (KMG-IV): sequencing the most valuable type-strain genomes for metagenomic binning, comparative biology and taxonomic classification.</title>
        <authorList>
            <person name="Goeker M."/>
        </authorList>
    </citation>
    <scope>NUCLEOTIDE SEQUENCE [LARGE SCALE GENOMIC DNA]</scope>
    <source>
        <strain evidence="21 22">DSM 25620</strain>
    </source>
</reference>
<comment type="caution">
    <text evidence="21">The sequence shown here is derived from an EMBL/GenBank/DDBJ whole genome shotgun (WGS) entry which is preliminary data.</text>
</comment>
<keyword evidence="22" id="KW-1185">Reference proteome</keyword>
<keyword evidence="12" id="KW-1278">Translocase</keyword>
<feature type="domain" description="ABC transporter" evidence="20">
    <location>
        <begin position="7"/>
        <end position="263"/>
    </location>
</feature>
<dbReference type="Pfam" id="PF08352">
    <property type="entry name" value="oligo_HPY"/>
    <property type="match status" value="2"/>
</dbReference>
<accession>A0A7W8AGQ5</accession>
<evidence type="ECO:0000256" key="18">
    <source>
        <dbReference type="ARBA" id="ARBA00041187"/>
    </source>
</evidence>
<dbReference type="GO" id="GO:0005886">
    <property type="term" value="C:plasma membrane"/>
    <property type="evidence" value="ECO:0007669"/>
    <property type="project" value="UniProtKB-SubCell"/>
</dbReference>
<evidence type="ECO:0000256" key="15">
    <source>
        <dbReference type="ARBA" id="ARBA00037530"/>
    </source>
</evidence>
<dbReference type="NCBIfam" id="NF007739">
    <property type="entry name" value="PRK10419.1"/>
    <property type="match status" value="2"/>
</dbReference>
<dbReference type="PANTHER" id="PTHR43776">
    <property type="entry name" value="TRANSPORT ATP-BINDING PROTEIN"/>
    <property type="match status" value="1"/>
</dbReference>
<comment type="catalytic activity">
    <reaction evidence="19">
        <text>glutathione(out) + ATP + H2O = glutathione(in) + ADP + phosphate + H(+)</text>
        <dbReference type="Rhea" id="RHEA:29791"/>
        <dbReference type="ChEBI" id="CHEBI:15377"/>
        <dbReference type="ChEBI" id="CHEBI:15378"/>
        <dbReference type="ChEBI" id="CHEBI:30616"/>
        <dbReference type="ChEBI" id="CHEBI:43474"/>
        <dbReference type="ChEBI" id="CHEBI:57925"/>
        <dbReference type="ChEBI" id="CHEBI:456216"/>
        <dbReference type="EC" id="7.4.2.10"/>
    </reaction>
</comment>
<evidence type="ECO:0000256" key="1">
    <source>
        <dbReference type="ARBA" id="ARBA00004417"/>
    </source>
</evidence>
<keyword evidence="6" id="KW-0677">Repeat</keyword>
<dbReference type="SMART" id="SM00382">
    <property type="entry name" value="AAA"/>
    <property type="match status" value="2"/>
</dbReference>
<dbReference type="InterPro" id="IPR027417">
    <property type="entry name" value="P-loop_NTPase"/>
</dbReference>
<dbReference type="Pfam" id="PF00005">
    <property type="entry name" value="ABC_tran"/>
    <property type="match status" value="2"/>
</dbReference>
<evidence type="ECO:0000256" key="6">
    <source>
        <dbReference type="ARBA" id="ARBA00022737"/>
    </source>
</evidence>
<comment type="function">
    <text evidence="15">Part of the ABC transporter complex GsiABCD involved in glutathione import. Responsible for energy coupling to the transport system.</text>
</comment>
<keyword evidence="13" id="KW-0472">Membrane</keyword>
<dbReference type="GO" id="GO:0016887">
    <property type="term" value="F:ATP hydrolysis activity"/>
    <property type="evidence" value="ECO:0007669"/>
    <property type="project" value="InterPro"/>
</dbReference>
<sequence>MMTEKLLEISDLAVKFKGMDAATFAVKGIDLAIGRGEIVALVGESGSGKSVTAKSVMRLVGFMGGTITGGQALLYDKAGQSVDLYAMDEKQVQALRGDRIAMIFQEPMTSLNPVLTIEAQLAEVVIRHRQVSKAEAGRLALEALNQVRIPEAERRLKQYPHELSGGMRQRVMIAMAILCKPDLLIADEPTTALDVTVQAEILALLKTIQQETSMAILLITHDMGIVAEIADKVVVMLNGAIVERGEVHAVFNNPQHEYTRRLLDAAPKLGEMRGNDAIAVENTSDAVLSVRNLVTRFSVRQGMFQRVVANVHAVENVSFDLREKETLSLVGESGCGKSTTGKAIMQLIQANSGEIWLQGRKLGDMNASDMRETRKRIQMVFQDPYASLNPRMTVAQIVAEPLHIHGMGTAAEIQARVLQLLDRVGLTKAQADRYPHQFSGGQRQRICIARALALNPKVIIADEPVSALDVSIQAQILDLLEEIQEEYAISILFISHDMAVVEKVSDRIAVMYLGEIIEIGPRDAVLSSPAHPYTRRLLDAVPIVHPEKRRERKLLSRELKSPIRPVGYQHEAIPLKSVGFEHYARIS</sequence>
<keyword evidence="3" id="KW-0813">Transport</keyword>
<evidence type="ECO:0000256" key="16">
    <source>
        <dbReference type="ARBA" id="ARBA00038416"/>
    </source>
</evidence>
<dbReference type="PROSITE" id="PS00211">
    <property type="entry name" value="ABC_TRANSPORTER_1"/>
    <property type="match status" value="2"/>
</dbReference>
<evidence type="ECO:0000256" key="13">
    <source>
        <dbReference type="ARBA" id="ARBA00023136"/>
    </source>
</evidence>
<dbReference type="InterPro" id="IPR050319">
    <property type="entry name" value="ABC_transp_ATP-bind"/>
</dbReference>
<evidence type="ECO:0000256" key="11">
    <source>
        <dbReference type="ARBA" id="ARBA00022927"/>
    </source>
</evidence>
<keyword evidence="11" id="KW-0653">Protein transport</keyword>
<dbReference type="Proteomes" id="UP000531231">
    <property type="component" value="Unassembled WGS sequence"/>
</dbReference>
<evidence type="ECO:0000313" key="21">
    <source>
        <dbReference type="EMBL" id="MBB5089915.1"/>
    </source>
</evidence>
<keyword evidence="10" id="KW-0571">Peptide transport</keyword>
<evidence type="ECO:0000259" key="20">
    <source>
        <dbReference type="PROSITE" id="PS50893"/>
    </source>
</evidence>
<dbReference type="NCBIfam" id="NF008453">
    <property type="entry name" value="PRK11308.1"/>
    <property type="match status" value="2"/>
</dbReference>
<evidence type="ECO:0000256" key="2">
    <source>
        <dbReference type="ARBA" id="ARBA00011469"/>
    </source>
</evidence>
<comment type="function">
    <text evidence="14">Probably part of an ABC transporter complex that could be involved in peptide import. Probably responsible for energy coupling to the transport system.</text>
</comment>
<gene>
    <name evidence="21" type="ORF">HNQ68_000427</name>
</gene>
<evidence type="ECO:0000256" key="8">
    <source>
        <dbReference type="ARBA" id="ARBA00022801"/>
    </source>
</evidence>
<evidence type="ECO:0000256" key="17">
    <source>
        <dbReference type="ARBA" id="ARBA00039050"/>
    </source>
</evidence>
<dbReference type="GO" id="GO:0015833">
    <property type="term" value="P:peptide transport"/>
    <property type="evidence" value="ECO:0007669"/>
    <property type="project" value="UniProtKB-KW"/>
</dbReference>
<evidence type="ECO:0000256" key="10">
    <source>
        <dbReference type="ARBA" id="ARBA00022856"/>
    </source>
</evidence>
<dbReference type="InterPro" id="IPR003593">
    <property type="entry name" value="AAA+_ATPase"/>
</dbReference>
<dbReference type="GO" id="GO:0015031">
    <property type="term" value="P:protein transport"/>
    <property type="evidence" value="ECO:0007669"/>
    <property type="project" value="UniProtKB-KW"/>
</dbReference>
<dbReference type="InterPro" id="IPR003439">
    <property type="entry name" value="ABC_transporter-like_ATP-bd"/>
</dbReference>
<keyword evidence="9" id="KW-0067">ATP-binding</keyword>
<dbReference type="PROSITE" id="PS50893">
    <property type="entry name" value="ABC_TRANSPORTER_2"/>
    <property type="match status" value="2"/>
</dbReference>
<protein>
    <recommendedName>
        <fullName evidence="18">Glutathione import ATP-binding protein GsiA</fullName>
        <ecNumber evidence="17">7.4.2.10</ecNumber>
    </recommendedName>
</protein>
<dbReference type="AlphaFoldDB" id="A0A7W8AGQ5"/>
<dbReference type="RefSeq" id="WP_151158540.1">
    <property type="nucleotide sequence ID" value="NZ_JACHIL010000001.1"/>
</dbReference>
<keyword evidence="8" id="KW-0378">Hydrolase</keyword>
<dbReference type="PANTHER" id="PTHR43776:SF15">
    <property type="entry name" value="GLUTATHIONE IMPORT ATP-BINDING PROTEIN GSIA"/>
    <property type="match status" value="1"/>
</dbReference>
<keyword evidence="5" id="KW-0997">Cell inner membrane</keyword>
<evidence type="ECO:0000313" key="22">
    <source>
        <dbReference type="Proteomes" id="UP000531231"/>
    </source>
</evidence>
<evidence type="ECO:0000256" key="5">
    <source>
        <dbReference type="ARBA" id="ARBA00022519"/>
    </source>
</evidence>
<dbReference type="EC" id="7.4.2.10" evidence="17"/>
<comment type="subcellular location">
    <subcellularLocation>
        <location evidence="1">Cell inner membrane</location>
        <topology evidence="1">Peripheral membrane protein</topology>
    </subcellularLocation>
</comment>
<dbReference type="EMBL" id="JACHIL010000001">
    <property type="protein sequence ID" value="MBB5089915.1"/>
    <property type="molecule type" value="Genomic_DNA"/>
</dbReference>
<proteinExistence type="inferred from homology"/>
<evidence type="ECO:0000256" key="9">
    <source>
        <dbReference type="ARBA" id="ARBA00022840"/>
    </source>
</evidence>
<keyword evidence="7" id="KW-0547">Nucleotide-binding</keyword>
<dbReference type="InterPro" id="IPR017871">
    <property type="entry name" value="ABC_transporter-like_CS"/>
</dbReference>
<dbReference type="FunFam" id="3.40.50.300:FF:000016">
    <property type="entry name" value="Oligopeptide ABC transporter ATP-binding component"/>
    <property type="match status" value="2"/>
</dbReference>
<organism evidence="21 22">
    <name type="scientific">Pseudochrobactrum saccharolyticum</name>
    <dbReference type="NCBI Taxonomy" id="354352"/>
    <lineage>
        <taxon>Bacteria</taxon>
        <taxon>Pseudomonadati</taxon>
        <taxon>Pseudomonadota</taxon>
        <taxon>Alphaproteobacteria</taxon>
        <taxon>Hyphomicrobiales</taxon>
        <taxon>Brucellaceae</taxon>
        <taxon>Pseudochrobactrum</taxon>
    </lineage>
</organism>
<comment type="similarity">
    <text evidence="16">Belongs to the ABC transporter superfamily. Glutathione importer (TC 3.A.1.5.11) family.</text>
</comment>
<evidence type="ECO:0000256" key="3">
    <source>
        <dbReference type="ARBA" id="ARBA00022448"/>
    </source>
</evidence>
<dbReference type="GO" id="GO:0005524">
    <property type="term" value="F:ATP binding"/>
    <property type="evidence" value="ECO:0007669"/>
    <property type="project" value="UniProtKB-KW"/>
</dbReference>
<evidence type="ECO:0000256" key="19">
    <source>
        <dbReference type="ARBA" id="ARBA00047640"/>
    </source>
</evidence>
<evidence type="ECO:0000256" key="7">
    <source>
        <dbReference type="ARBA" id="ARBA00022741"/>
    </source>
</evidence>
<keyword evidence="4" id="KW-1003">Cell membrane</keyword>
<dbReference type="SUPFAM" id="SSF52540">
    <property type="entry name" value="P-loop containing nucleoside triphosphate hydrolases"/>
    <property type="match status" value="2"/>
</dbReference>
<dbReference type="Gene3D" id="3.40.50.300">
    <property type="entry name" value="P-loop containing nucleotide triphosphate hydrolases"/>
    <property type="match status" value="2"/>
</dbReference>
<evidence type="ECO:0000256" key="12">
    <source>
        <dbReference type="ARBA" id="ARBA00022967"/>
    </source>
</evidence>
<name>A0A7W8AGQ5_9HYPH</name>
<dbReference type="CDD" id="cd03257">
    <property type="entry name" value="ABC_NikE_OppD_transporters"/>
    <property type="match status" value="2"/>
</dbReference>
<dbReference type="InterPro" id="IPR013563">
    <property type="entry name" value="Oligopep_ABC_C"/>
</dbReference>
<evidence type="ECO:0000256" key="14">
    <source>
        <dbReference type="ARBA" id="ARBA00025070"/>
    </source>
</evidence>
<feature type="domain" description="ABC transporter" evidence="20">
    <location>
        <begin position="288"/>
        <end position="538"/>
    </location>
</feature>
<dbReference type="GO" id="GO:0055085">
    <property type="term" value="P:transmembrane transport"/>
    <property type="evidence" value="ECO:0007669"/>
    <property type="project" value="UniProtKB-ARBA"/>
</dbReference>
<comment type="subunit">
    <text evidence="2">The complex is composed of two ATP-binding proteins (GsiA), two transmembrane proteins (GsiC and GsiD) and a solute-binding protein (GsiB).</text>
</comment>